<dbReference type="PANTHER" id="PTHR30126">
    <property type="entry name" value="HTH-TYPE TRANSCRIPTIONAL REGULATOR"/>
    <property type="match status" value="1"/>
</dbReference>
<dbReference type="Pfam" id="PF03466">
    <property type="entry name" value="LysR_substrate"/>
    <property type="match status" value="1"/>
</dbReference>
<dbReference type="FunFam" id="1.10.10.10:FF:000001">
    <property type="entry name" value="LysR family transcriptional regulator"/>
    <property type="match status" value="1"/>
</dbReference>
<evidence type="ECO:0000256" key="3">
    <source>
        <dbReference type="ARBA" id="ARBA00023125"/>
    </source>
</evidence>
<proteinExistence type="inferred from homology"/>
<evidence type="ECO:0000256" key="1">
    <source>
        <dbReference type="ARBA" id="ARBA00009437"/>
    </source>
</evidence>
<dbReference type="SUPFAM" id="SSF46785">
    <property type="entry name" value="Winged helix' DNA-binding domain"/>
    <property type="match status" value="1"/>
</dbReference>
<evidence type="ECO:0000256" key="4">
    <source>
        <dbReference type="ARBA" id="ARBA00023163"/>
    </source>
</evidence>
<dbReference type="InterPro" id="IPR005119">
    <property type="entry name" value="LysR_subst-bd"/>
</dbReference>
<dbReference type="Gene3D" id="3.40.190.290">
    <property type="match status" value="1"/>
</dbReference>
<dbReference type="PROSITE" id="PS50931">
    <property type="entry name" value="HTH_LYSR"/>
    <property type="match status" value="1"/>
</dbReference>
<dbReference type="RefSeq" id="WP_132312679.1">
    <property type="nucleotide sequence ID" value="NZ_SMAR01000023.1"/>
</dbReference>
<dbReference type="PANTHER" id="PTHR30126:SF2">
    <property type="entry name" value="HTH-TYPE TRANSCRIPTIONAL REGULATOR YJIE"/>
    <property type="match status" value="1"/>
</dbReference>
<comment type="caution">
    <text evidence="6">The sequence shown here is derived from an EMBL/GenBank/DDBJ whole genome shotgun (WGS) entry which is preliminary data.</text>
</comment>
<organism evidence="6 7">
    <name type="scientific">Martelella mediterranea</name>
    <dbReference type="NCBI Taxonomy" id="293089"/>
    <lineage>
        <taxon>Bacteria</taxon>
        <taxon>Pseudomonadati</taxon>
        <taxon>Pseudomonadota</taxon>
        <taxon>Alphaproteobacteria</taxon>
        <taxon>Hyphomicrobiales</taxon>
        <taxon>Aurantimonadaceae</taxon>
        <taxon>Martelella</taxon>
    </lineage>
</organism>
<dbReference type="AlphaFoldDB" id="A0A4V6P080"/>
<evidence type="ECO:0000313" key="7">
    <source>
        <dbReference type="Proteomes" id="UP000295097"/>
    </source>
</evidence>
<keyword evidence="3" id="KW-0238">DNA-binding</keyword>
<keyword evidence="4" id="KW-0804">Transcription</keyword>
<accession>A0A4V6P080</accession>
<evidence type="ECO:0000256" key="2">
    <source>
        <dbReference type="ARBA" id="ARBA00023015"/>
    </source>
</evidence>
<reference evidence="6 7" key="1">
    <citation type="submission" date="2019-03" db="EMBL/GenBank/DDBJ databases">
        <title>Freshwater and sediment microbial communities from various areas in North America, analyzing microbe dynamics in response to fracking.</title>
        <authorList>
            <person name="Lamendella R."/>
        </authorList>
    </citation>
    <scope>NUCLEOTIDE SEQUENCE [LARGE SCALE GENOMIC DNA]</scope>
    <source>
        <strain evidence="6 7">175.2</strain>
    </source>
</reference>
<keyword evidence="7" id="KW-1185">Reference proteome</keyword>
<dbReference type="InterPro" id="IPR036388">
    <property type="entry name" value="WH-like_DNA-bd_sf"/>
</dbReference>
<gene>
    <name evidence="6" type="ORF">EDC90_10239</name>
</gene>
<dbReference type="SUPFAM" id="SSF53850">
    <property type="entry name" value="Periplasmic binding protein-like II"/>
    <property type="match status" value="1"/>
</dbReference>
<keyword evidence="2" id="KW-0805">Transcription regulation</keyword>
<dbReference type="InterPro" id="IPR000847">
    <property type="entry name" value="LysR_HTH_N"/>
</dbReference>
<dbReference type="GO" id="GO:0003700">
    <property type="term" value="F:DNA-binding transcription factor activity"/>
    <property type="evidence" value="ECO:0007669"/>
    <property type="project" value="InterPro"/>
</dbReference>
<dbReference type="Proteomes" id="UP000295097">
    <property type="component" value="Unassembled WGS sequence"/>
</dbReference>
<comment type="similarity">
    <text evidence="1">Belongs to the LysR transcriptional regulatory family.</text>
</comment>
<feature type="domain" description="HTH lysR-type" evidence="5">
    <location>
        <begin position="1"/>
        <end position="58"/>
    </location>
</feature>
<dbReference type="Pfam" id="PF00126">
    <property type="entry name" value="HTH_1"/>
    <property type="match status" value="1"/>
</dbReference>
<dbReference type="EMBL" id="SMAR01000023">
    <property type="protein sequence ID" value="TCT36153.1"/>
    <property type="molecule type" value="Genomic_DNA"/>
</dbReference>
<evidence type="ECO:0000259" key="5">
    <source>
        <dbReference type="PROSITE" id="PS50931"/>
    </source>
</evidence>
<dbReference type="Gene3D" id="1.10.10.10">
    <property type="entry name" value="Winged helix-like DNA-binding domain superfamily/Winged helix DNA-binding domain"/>
    <property type="match status" value="1"/>
</dbReference>
<protein>
    <submittedName>
        <fullName evidence="6">LysR family transcriptional regulator</fullName>
    </submittedName>
</protein>
<dbReference type="OrthoDB" id="528082at2"/>
<name>A0A4V6P080_9HYPH</name>
<dbReference type="PRINTS" id="PR00039">
    <property type="entry name" value="HTHLYSR"/>
</dbReference>
<dbReference type="GO" id="GO:0000976">
    <property type="term" value="F:transcription cis-regulatory region binding"/>
    <property type="evidence" value="ECO:0007669"/>
    <property type="project" value="TreeGrafter"/>
</dbReference>
<evidence type="ECO:0000313" key="6">
    <source>
        <dbReference type="EMBL" id="TCT36153.1"/>
    </source>
</evidence>
<dbReference type="InterPro" id="IPR036390">
    <property type="entry name" value="WH_DNA-bd_sf"/>
</dbReference>
<sequence>MEVKWLEDFVALATTLNFSRAAEERHVTQSAFSRRIRQLETWLGTTLIDRATYPSRLTEAGIRFLPVATTMLQEIYDVRKSFQAEEVAAARQVTLTALHTLSFTFLPAWLSALNRRIGPLTSQVVPDSGSLEENVISLVDGRSDFLLTYQHPVVPMLLDPQEFEYRQLGSETILPVSAPAGDGTPQHVIEDGCHSVAYQKVSFFGQLVSGALADRLPEENRVHVGSMSVGLKAMAAAGWGVVWVPESLVRDEIAAGTLVETGDGGWRIEVAIRLYRARQNRRPIIDRIWDDLDGPDA</sequence>